<dbReference type="AlphaFoldDB" id="A0AAN9QGX6"/>
<sequence length="122" mass="13467">MKQQLPNPINPELSTLYSGSPKPPIPRFDRKFSLSLSLSLSLLYPVSISLTRPLPYQPCEPWDASVLLVSLHPSISSPSTQCHSAVCCCAFFSLYDVLFYVLLALVVAVLLDTKFALGLLIR</sequence>
<evidence type="ECO:0000313" key="3">
    <source>
        <dbReference type="EMBL" id="KAK7337175.1"/>
    </source>
</evidence>
<reference evidence="3 4" key="1">
    <citation type="submission" date="2024-01" db="EMBL/GenBank/DDBJ databases">
        <title>The genomes of 5 underutilized Papilionoideae crops provide insights into root nodulation and disease resistanc.</title>
        <authorList>
            <person name="Jiang F."/>
        </authorList>
    </citation>
    <scope>NUCLEOTIDE SEQUENCE [LARGE SCALE GENOMIC DNA]</scope>
    <source>
        <strain evidence="3">LVBAO_FW01</strain>
        <tissue evidence="3">Leaves</tissue>
    </source>
</reference>
<evidence type="ECO:0000313" key="4">
    <source>
        <dbReference type="Proteomes" id="UP001367508"/>
    </source>
</evidence>
<dbReference type="Proteomes" id="UP001367508">
    <property type="component" value="Unassembled WGS sequence"/>
</dbReference>
<evidence type="ECO:0000256" key="2">
    <source>
        <dbReference type="SAM" id="Phobius"/>
    </source>
</evidence>
<keyword evidence="4" id="KW-1185">Reference proteome</keyword>
<feature type="transmembrane region" description="Helical" evidence="2">
    <location>
        <begin position="99"/>
        <end position="121"/>
    </location>
</feature>
<comment type="caution">
    <text evidence="3">The sequence shown here is derived from an EMBL/GenBank/DDBJ whole genome shotgun (WGS) entry which is preliminary data.</text>
</comment>
<accession>A0AAN9QGX6</accession>
<organism evidence="3 4">
    <name type="scientific">Canavalia gladiata</name>
    <name type="common">Sword bean</name>
    <name type="synonym">Dolichos gladiatus</name>
    <dbReference type="NCBI Taxonomy" id="3824"/>
    <lineage>
        <taxon>Eukaryota</taxon>
        <taxon>Viridiplantae</taxon>
        <taxon>Streptophyta</taxon>
        <taxon>Embryophyta</taxon>
        <taxon>Tracheophyta</taxon>
        <taxon>Spermatophyta</taxon>
        <taxon>Magnoliopsida</taxon>
        <taxon>eudicotyledons</taxon>
        <taxon>Gunneridae</taxon>
        <taxon>Pentapetalae</taxon>
        <taxon>rosids</taxon>
        <taxon>fabids</taxon>
        <taxon>Fabales</taxon>
        <taxon>Fabaceae</taxon>
        <taxon>Papilionoideae</taxon>
        <taxon>50 kb inversion clade</taxon>
        <taxon>NPAAA clade</taxon>
        <taxon>indigoferoid/millettioid clade</taxon>
        <taxon>Phaseoleae</taxon>
        <taxon>Canavalia</taxon>
    </lineage>
</organism>
<proteinExistence type="predicted"/>
<dbReference type="EMBL" id="JAYMYQ010000004">
    <property type="protein sequence ID" value="KAK7337175.1"/>
    <property type="molecule type" value="Genomic_DNA"/>
</dbReference>
<keyword evidence="2" id="KW-0812">Transmembrane</keyword>
<feature type="region of interest" description="Disordered" evidence="1">
    <location>
        <begin position="1"/>
        <end position="22"/>
    </location>
</feature>
<keyword evidence="2" id="KW-1133">Transmembrane helix</keyword>
<protein>
    <submittedName>
        <fullName evidence="3">Uncharacterized protein</fullName>
    </submittedName>
</protein>
<name>A0AAN9QGX6_CANGL</name>
<feature type="compositionally biased region" description="Polar residues" evidence="1">
    <location>
        <begin position="1"/>
        <end position="18"/>
    </location>
</feature>
<gene>
    <name evidence="3" type="ORF">VNO77_17737</name>
</gene>
<keyword evidence="2" id="KW-0472">Membrane</keyword>
<evidence type="ECO:0000256" key="1">
    <source>
        <dbReference type="SAM" id="MobiDB-lite"/>
    </source>
</evidence>